<evidence type="ECO:0000313" key="1">
    <source>
        <dbReference type="EMBL" id="ETN76943.1"/>
    </source>
</evidence>
<proteinExistence type="predicted"/>
<protein>
    <recommendedName>
        <fullName evidence="3">Ankyrin repeat protein</fullName>
    </recommendedName>
</protein>
<dbReference type="KEGG" id="nai:NECAME_00468"/>
<evidence type="ECO:0000313" key="2">
    <source>
        <dbReference type="Proteomes" id="UP000053676"/>
    </source>
</evidence>
<dbReference type="SUPFAM" id="SSF48403">
    <property type="entry name" value="Ankyrin repeat"/>
    <property type="match status" value="1"/>
</dbReference>
<dbReference type="STRING" id="51031.W2T4X5"/>
<sequence>MQCDRRTLISNHSPPDYKDCAREILGYETCAKMLRERKFPMARVKCSLPFREYVESPLSVAVYHGNMDMVKMLQYWQLIKPQHFPQAFREAANAGMLLFLTRTLHLCVKFVFPKVQFLCHMGEALRTKPDAAGDLPLTYAIENGHMAIAEFLMKTFPHEVNHTVIRSAIACKRNYEFRGLISAQIDLCYSRVAKILFHDMLDLKEVIDDIRPLKFAVDTENFHCAEYFLRQYMLEKKIIESPWQNDVGEALDSVLRCRTLSPEMKTKFVIAFQLAGVKISMVKVLKTVSDRTVASLICNSLRNTSNQPRT</sequence>
<dbReference type="EMBL" id="KI660200">
    <property type="protein sequence ID" value="ETN76943.1"/>
    <property type="molecule type" value="Genomic_DNA"/>
</dbReference>
<accession>W2T4X5</accession>
<organism evidence="1 2">
    <name type="scientific">Necator americanus</name>
    <name type="common">Human hookworm</name>
    <dbReference type="NCBI Taxonomy" id="51031"/>
    <lineage>
        <taxon>Eukaryota</taxon>
        <taxon>Metazoa</taxon>
        <taxon>Ecdysozoa</taxon>
        <taxon>Nematoda</taxon>
        <taxon>Chromadorea</taxon>
        <taxon>Rhabditida</taxon>
        <taxon>Rhabditina</taxon>
        <taxon>Rhabditomorpha</taxon>
        <taxon>Strongyloidea</taxon>
        <taxon>Ancylostomatidae</taxon>
        <taxon>Bunostominae</taxon>
        <taxon>Necator</taxon>
    </lineage>
</organism>
<dbReference type="InterPro" id="IPR036770">
    <property type="entry name" value="Ankyrin_rpt-contain_sf"/>
</dbReference>
<evidence type="ECO:0008006" key="3">
    <source>
        <dbReference type="Google" id="ProtNLM"/>
    </source>
</evidence>
<dbReference type="OrthoDB" id="5860128at2759"/>
<name>W2T4X5_NECAM</name>
<dbReference type="AlphaFoldDB" id="W2T4X5"/>
<reference evidence="2" key="1">
    <citation type="journal article" date="2014" name="Nat. Genet.">
        <title>Genome of the human hookworm Necator americanus.</title>
        <authorList>
            <person name="Tang Y.T."/>
            <person name="Gao X."/>
            <person name="Rosa B.A."/>
            <person name="Abubucker S."/>
            <person name="Hallsworth-Pepin K."/>
            <person name="Martin J."/>
            <person name="Tyagi R."/>
            <person name="Heizer E."/>
            <person name="Zhang X."/>
            <person name="Bhonagiri-Palsikar V."/>
            <person name="Minx P."/>
            <person name="Warren W.C."/>
            <person name="Wang Q."/>
            <person name="Zhan B."/>
            <person name="Hotez P.J."/>
            <person name="Sternberg P.W."/>
            <person name="Dougall A."/>
            <person name="Gaze S.T."/>
            <person name="Mulvenna J."/>
            <person name="Sotillo J."/>
            <person name="Ranganathan S."/>
            <person name="Rabelo E.M."/>
            <person name="Wilson R.K."/>
            <person name="Felgner P.L."/>
            <person name="Bethony J."/>
            <person name="Hawdon J.M."/>
            <person name="Gasser R.B."/>
            <person name="Loukas A."/>
            <person name="Mitreva M."/>
        </authorList>
    </citation>
    <scope>NUCLEOTIDE SEQUENCE [LARGE SCALE GENOMIC DNA]</scope>
</reference>
<dbReference type="Proteomes" id="UP000053676">
    <property type="component" value="Unassembled WGS sequence"/>
</dbReference>
<dbReference type="Gene3D" id="1.25.40.20">
    <property type="entry name" value="Ankyrin repeat-containing domain"/>
    <property type="match status" value="1"/>
</dbReference>
<keyword evidence="2" id="KW-1185">Reference proteome</keyword>
<gene>
    <name evidence="1" type="ORF">NECAME_00468</name>
</gene>